<name>A0ABY7ETI8_MYAAR</name>
<evidence type="ECO:0000313" key="4">
    <source>
        <dbReference type="EMBL" id="WAR12419.1"/>
    </source>
</evidence>
<accession>A0ABY7ETI8</accession>
<dbReference type="InterPro" id="IPR020103">
    <property type="entry name" value="PsdUridine_synth_cat_dom_sf"/>
</dbReference>
<dbReference type="SUPFAM" id="SSF55120">
    <property type="entry name" value="Pseudouridine synthase"/>
    <property type="match status" value="1"/>
</dbReference>
<dbReference type="PANTHER" id="PTHR21600">
    <property type="entry name" value="MITOCHONDRIAL RNA PSEUDOURIDINE SYNTHASE"/>
    <property type="match status" value="1"/>
</dbReference>
<dbReference type="EMBL" id="CP111019">
    <property type="protein sequence ID" value="WAR12419.1"/>
    <property type="molecule type" value="Genomic_DNA"/>
</dbReference>
<feature type="compositionally biased region" description="Acidic residues" evidence="2">
    <location>
        <begin position="306"/>
        <end position="320"/>
    </location>
</feature>
<dbReference type="InterPro" id="IPR050188">
    <property type="entry name" value="RluA_PseudoU_synthase"/>
</dbReference>
<gene>
    <name evidence="4" type="ORF">MAR_026599</name>
</gene>
<dbReference type="PROSITE" id="PS50889">
    <property type="entry name" value="S4"/>
    <property type="match status" value="1"/>
</dbReference>
<organism evidence="4 5">
    <name type="scientific">Mya arenaria</name>
    <name type="common">Soft-shell clam</name>
    <dbReference type="NCBI Taxonomy" id="6604"/>
    <lineage>
        <taxon>Eukaryota</taxon>
        <taxon>Metazoa</taxon>
        <taxon>Spiralia</taxon>
        <taxon>Lophotrochozoa</taxon>
        <taxon>Mollusca</taxon>
        <taxon>Bivalvia</taxon>
        <taxon>Autobranchia</taxon>
        <taxon>Heteroconchia</taxon>
        <taxon>Euheterodonta</taxon>
        <taxon>Imparidentia</taxon>
        <taxon>Neoheterodontei</taxon>
        <taxon>Myida</taxon>
        <taxon>Myoidea</taxon>
        <taxon>Myidae</taxon>
        <taxon>Mya</taxon>
    </lineage>
</organism>
<evidence type="ECO:0000259" key="3">
    <source>
        <dbReference type="Pfam" id="PF00849"/>
    </source>
</evidence>
<dbReference type="InterPro" id="IPR006145">
    <property type="entry name" value="PsdUridine_synth_RsuA/RluA"/>
</dbReference>
<keyword evidence="5" id="KW-1185">Reference proteome</keyword>
<dbReference type="Gene3D" id="3.30.2350.10">
    <property type="entry name" value="Pseudouridine synthase"/>
    <property type="match status" value="1"/>
</dbReference>
<evidence type="ECO:0000256" key="2">
    <source>
        <dbReference type="SAM" id="MobiDB-lite"/>
    </source>
</evidence>
<dbReference type="Proteomes" id="UP001164746">
    <property type="component" value="Chromosome 8"/>
</dbReference>
<dbReference type="Pfam" id="PF00849">
    <property type="entry name" value="PseudoU_synth_2"/>
    <property type="match status" value="1"/>
</dbReference>
<feature type="domain" description="Pseudouridine synthase RsuA/RluA-like" evidence="3">
    <location>
        <begin position="138"/>
        <end position="267"/>
    </location>
</feature>
<dbReference type="PANTHER" id="PTHR21600:SF40">
    <property type="entry name" value="PSEUDOURIDYLATE SYNTHASE RPUSD2"/>
    <property type="match status" value="1"/>
</dbReference>
<sequence>MASHEGNISVRERRRKRARNLFIKKHKTTPSGHDHKEEVSYYFENGLRKVYPYPFYFKTFVKGRWIGRTLIDIYSTEYQGTSLEDHIKNIENGLVTVDGKRVTPEFKLQSNQLIENKLHRHEGPVLDTPIQIIADTEDVLVVNKPSSLPVHPCGRYRHNSLSFILEHEKGYTNLRTLYRLDRLTSGVLIMPKNAKTSSKMESQLERRLLHKEYVCRVVGKFPDGEIECHEPLDLLSRRLSMYGVKPTGKPSSTTFTRLSYNGTSSVLEKIIAETNNVGTWAIGDNPDYVAKFGEDGLKPAPADTLPVEDEEEEADTDSDVVDGGGAYFDEDREKVEIGGDSVDSGEGRSVADMRKDCRDGLIDEQAVIDEVKDELVEGGRGDTKDIGRTDKSAENVMSMCDETDINVTSAINDIATQEFSTERPLKRPKLETDKHTTPAVINTESAHTTITHEKPARPVFERRKLTVDRHCDMCRKLYMDPKPQDLILYLHAVRYKGPDWEYSTELPPWALEDFVETETNRTTIHCAKNLATNV</sequence>
<keyword evidence="1" id="KW-0694">RNA-binding</keyword>
<reference evidence="4" key="1">
    <citation type="submission" date="2022-11" db="EMBL/GenBank/DDBJ databases">
        <title>Centuries of genome instability and evolution in soft-shell clam transmissible cancer (bioRxiv).</title>
        <authorList>
            <person name="Hart S.F.M."/>
            <person name="Yonemitsu M.A."/>
            <person name="Giersch R.M."/>
            <person name="Beal B.F."/>
            <person name="Arriagada G."/>
            <person name="Davis B.W."/>
            <person name="Ostrander E.A."/>
            <person name="Goff S.P."/>
            <person name="Metzger M.J."/>
        </authorList>
    </citation>
    <scope>NUCLEOTIDE SEQUENCE</scope>
    <source>
        <strain evidence="4">MELC-2E11</strain>
        <tissue evidence="4">Siphon/mantle</tissue>
    </source>
</reference>
<evidence type="ECO:0000313" key="5">
    <source>
        <dbReference type="Proteomes" id="UP001164746"/>
    </source>
</evidence>
<protein>
    <submittedName>
        <fullName evidence="4">RUSD2-like protein</fullName>
    </submittedName>
</protein>
<feature type="region of interest" description="Disordered" evidence="2">
    <location>
        <begin position="296"/>
        <end position="326"/>
    </location>
</feature>
<evidence type="ECO:0000256" key="1">
    <source>
        <dbReference type="PROSITE-ProRule" id="PRU00182"/>
    </source>
</evidence>
<proteinExistence type="predicted"/>